<sequence>MTASKEQEFNVISELSLSDFRSLLIKEELINTCQYLSSEKLSK</sequence>
<evidence type="ECO:0000313" key="1">
    <source>
        <dbReference type="EMBL" id="AVQ11226.1"/>
    </source>
</evidence>
<name>A0A2P1QQR0_9LEPT</name>
<proteinExistence type="predicted"/>
<dbReference type="AlphaFoldDB" id="A0A2P1QQR0"/>
<reference evidence="1 2" key="1">
    <citation type="journal article" date="2015" name="Genome Announc.">
        <title>Draft Genome Sequences of Leptospira santarosai Strains U160, U164, and U233, Isolated from Asymptomatic Cattle.</title>
        <authorList>
            <person name="Kremer F.S."/>
            <person name="Eslabao M.R."/>
            <person name="Provisor M."/>
            <person name="Woloski R.D."/>
            <person name="Ramires O.V."/>
            <person name="Moreno L.Z."/>
            <person name="Moreno A.M."/>
            <person name="Hamond C."/>
            <person name="Lilenbaum W."/>
            <person name="Dellagostin O.A."/>
        </authorList>
    </citation>
    <scope>NUCLEOTIDE SEQUENCE [LARGE SCALE GENOMIC DNA]</scope>
    <source>
        <strain evidence="1 2">U160</strain>
    </source>
</reference>
<gene>
    <name evidence="1" type="ORF">XB16_0891</name>
</gene>
<accession>A0A2P1QQR0</accession>
<dbReference type="EMBL" id="CP027843">
    <property type="protein sequence ID" value="AVQ11226.1"/>
    <property type="molecule type" value="Genomic_DNA"/>
</dbReference>
<organism evidence="1 2">
    <name type="scientific">Leptospira santarosai</name>
    <dbReference type="NCBI Taxonomy" id="28183"/>
    <lineage>
        <taxon>Bacteria</taxon>
        <taxon>Pseudomonadati</taxon>
        <taxon>Spirochaetota</taxon>
        <taxon>Spirochaetia</taxon>
        <taxon>Leptospirales</taxon>
        <taxon>Leptospiraceae</taxon>
        <taxon>Leptospira</taxon>
    </lineage>
</organism>
<evidence type="ECO:0000313" key="2">
    <source>
        <dbReference type="Proteomes" id="UP000033961"/>
    </source>
</evidence>
<protein>
    <submittedName>
        <fullName evidence="1">Cyclic diguanylate phosphodiesterase (EAL) domain protein</fullName>
    </submittedName>
</protein>
<dbReference type="Proteomes" id="UP000033961">
    <property type="component" value="Chromosome I"/>
</dbReference>